<feature type="transmembrane region" description="Helical" evidence="1">
    <location>
        <begin position="173"/>
        <end position="194"/>
    </location>
</feature>
<feature type="transmembrane region" description="Helical" evidence="1">
    <location>
        <begin position="12"/>
        <end position="34"/>
    </location>
</feature>
<proteinExistence type="predicted"/>
<dbReference type="AlphaFoldDB" id="A0AA39IGE9"/>
<comment type="caution">
    <text evidence="2">The sequence shown here is derived from an EMBL/GenBank/DDBJ whole genome shotgun (WGS) entry which is preliminary data.</text>
</comment>
<dbReference type="EMBL" id="JAUCMV010000001">
    <property type="protein sequence ID" value="KAK0423165.1"/>
    <property type="molecule type" value="Genomic_DNA"/>
</dbReference>
<feature type="transmembrane region" description="Helical" evidence="1">
    <location>
        <begin position="240"/>
        <end position="266"/>
    </location>
</feature>
<feature type="transmembrane region" description="Helical" evidence="1">
    <location>
        <begin position="102"/>
        <end position="125"/>
    </location>
</feature>
<keyword evidence="1" id="KW-1133">Transmembrane helix</keyword>
<feature type="transmembrane region" description="Helical" evidence="1">
    <location>
        <begin position="40"/>
        <end position="61"/>
    </location>
</feature>
<evidence type="ECO:0000313" key="2">
    <source>
        <dbReference type="EMBL" id="KAK0423165.1"/>
    </source>
</evidence>
<keyword evidence="1" id="KW-0812">Transmembrane</keyword>
<organism evidence="2 3">
    <name type="scientific">Steinernema hermaphroditum</name>
    <dbReference type="NCBI Taxonomy" id="289476"/>
    <lineage>
        <taxon>Eukaryota</taxon>
        <taxon>Metazoa</taxon>
        <taxon>Ecdysozoa</taxon>
        <taxon>Nematoda</taxon>
        <taxon>Chromadorea</taxon>
        <taxon>Rhabditida</taxon>
        <taxon>Tylenchina</taxon>
        <taxon>Panagrolaimomorpha</taxon>
        <taxon>Strongyloidoidea</taxon>
        <taxon>Steinernematidae</taxon>
        <taxon>Steinernema</taxon>
    </lineage>
</organism>
<reference evidence="2" key="1">
    <citation type="submission" date="2023-06" db="EMBL/GenBank/DDBJ databases">
        <title>Genomic analysis of the entomopathogenic nematode Steinernema hermaphroditum.</title>
        <authorList>
            <person name="Schwarz E.M."/>
            <person name="Heppert J.K."/>
            <person name="Baniya A."/>
            <person name="Schwartz H.T."/>
            <person name="Tan C.-H."/>
            <person name="Antoshechkin I."/>
            <person name="Sternberg P.W."/>
            <person name="Goodrich-Blair H."/>
            <person name="Dillman A.R."/>
        </authorList>
    </citation>
    <scope>NUCLEOTIDE SEQUENCE</scope>
    <source>
        <strain evidence="2">PS9179</strain>
        <tissue evidence="2">Whole animal</tissue>
    </source>
</reference>
<evidence type="ECO:0000256" key="1">
    <source>
        <dbReference type="SAM" id="Phobius"/>
    </source>
</evidence>
<feature type="transmembrane region" description="Helical" evidence="1">
    <location>
        <begin position="272"/>
        <end position="293"/>
    </location>
</feature>
<name>A0AA39IGE9_9BILA</name>
<sequence length="314" mass="35745">MAIYIFSSGFFKLILIVCLLFQTAFVAALTALFTLFYGPVFYPLLLLSVAPLLISGGMVNEAFTRELIDYQRYLDFFSIQAVFCVIICCIHPIALYQSSKEAWFYPVYMLEFFVLTVYLIFLYAYRKRMTIEMENGTEVSLIAHPDASHLGVIPLFAQMAWPPALLCNRGQKVSVFIAIGVFLVFFALNIGLYWKTEDHDLEYDQAAYILIQVTNFLCSVGAFVAILLKLYKVTDEGICYAIYSLAQIAVIILFAFIAGSGIHYAWDPPLLKVVWFLDALYVPWAVFCFILHFKGREYSRQTGQRVEPMPPPDG</sequence>
<accession>A0AA39IGE9</accession>
<evidence type="ECO:0000313" key="3">
    <source>
        <dbReference type="Proteomes" id="UP001175271"/>
    </source>
</evidence>
<protein>
    <submittedName>
        <fullName evidence="2">Uncharacterized protein</fullName>
    </submittedName>
</protein>
<dbReference type="Proteomes" id="UP001175271">
    <property type="component" value="Unassembled WGS sequence"/>
</dbReference>
<feature type="transmembrane region" description="Helical" evidence="1">
    <location>
        <begin position="206"/>
        <end position="228"/>
    </location>
</feature>
<keyword evidence="1" id="KW-0472">Membrane</keyword>
<gene>
    <name evidence="2" type="ORF">QR680_008007</name>
</gene>
<keyword evidence="3" id="KW-1185">Reference proteome</keyword>
<feature type="transmembrane region" description="Helical" evidence="1">
    <location>
        <begin position="73"/>
        <end position="96"/>
    </location>
</feature>